<comment type="caution">
    <text evidence="5">The sequence shown here is derived from an EMBL/GenBank/DDBJ whole genome shotgun (WGS) entry which is preliminary data.</text>
</comment>
<dbReference type="EC" id="5.1.3.15" evidence="3"/>
<dbReference type="CDD" id="cd09020">
    <property type="entry name" value="D-hex-6-P-epi_like"/>
    <property type="match status" value="1"/>
</dbReference>
<dbReference type="InterPro" id="IPR008183">
    <property type="entry name" value="Aldose_1/G6P_1-epimerase"/>
</dbReference>
<sequence>MALLKLSSSIASTSASLGVAPAIAHSSARSGGVALSWKHSCSPFHAALSSSPGCSSRALPSGVARASQATGVSAVSAEDLNEKFGAKGVKVQSGEGGLTKVVLSTPAGSEAEVYLYGGCVTSWKTSEGKDLLFVRPDAVFTGQKPISGGLPHCFPQFGPGPIQQHGFARNVSWEIASSQSDDETTTLVLQLKPSDYSRNMWDYEFLVTFKIVLGGEKLTTELVVENIDSKPFSFTTALHSYFKADASKTSVTGLKGCKRLDKPYEDPANPIEGQEDRDVIEFPGFVDTMYRETPSELLLDNGFGTKLSIKNEGWTDAVLWNPYLTMEACYKDFVCVENAKLAPVELQPGQSWTAKQFLSPL</sequence>
<comment type="similarity">
    <text evidence="2">Belongs to the glucose-6-phosphate 1-epimerase family.</text>
</comment>
<dbReference type="Pfam" id="PF01263">
    <property type="entry name" value="Aldose_epim"/>
    <property type="match status" value="1"/>
</dbReference>
<dbReference type="Proteomes" id="UP000822688">
    <property type="component" value="Chromosome 1"/>
</dbReference>
<keyword evidence="4" id="KW-0413">Isomerase</keyword>
<evidence type="ECO:0000313" key="6">
    <source>
        <dbReference type="Proteomes" id="UP000822688"/>
    </source>
</evidence>
<dbReference type="GO" id="GO:0005975">
    <property type="term" value="P:carbohydrate metabolic process"/>
    <property type="evidence" value="ECO:0007669"/>
    <property type="project" value="InterPro"/>
</dbReference>
<dbReference type="PANTHER" id="PTHR11122">
    <property type="entry name" value="APOSPORY-ASSOCIATED PROTEIN C-RELATED"/>
    <property type="match status" value="1"/>
</dbReference>
<proteinExistence type="inferred from homology"/>
<reference evidence="5" key="1">
    <citation type="submission" date="2020-06" db="EMBL/GenBank/DDBJ databases">
        <title>WGS assembly of Ceratodon purpureus strain R40.</title>
        <authorList>
            <person name="Carey S.B."/>
            <person name="Jenkins J."/>
            <person name="Shu S."/>
            <person name="Lovell J.T."/>
            <person name="Sreedasyam A."/>
            <person name="Maumus F."/>
            <person name="Tiley G.P."/>
            <person name="Fernandez-Pozo N."/>
            <person name="Barry K."/>
            <person name="Chen C."/>
            <person name="Wang M."/>
            <person name="Lipzen A."/>
            <person name="Daum C."/>
            <person name="Saski C.A."/>
            <person name="Payton A.C."/>
            <person name="Mcbreen J.C."/>
            <person name="Conrad R.E."/>
            <person name="Kollar L.M."/>
            <person name="Olsson S."/>
            <person name="Huttunen S."/>
            <person name="Landis J.B."/>
            <person name="Wickett N.J."/>
            <person name="Johnson M.G."/>
            <person name="Rensing S.A."/>
            <person name="Grimwood J."/>
            <person name="Schmutz J."/>
            <person name="Mcdaniel S.F."/>
        </authorList>
    </citation>
    <scope>NUCLEOTIDE SEQUENCE</scope>
    <source>
        <strain evidence="5">R40</strain>
    </source>
</reference>
<dbReference type="SUPFAM" id="SSF74650">
    <property type="entry name" value="Galactose mutarotase-like"/>
    <property type="match status" value="1"/>
</dbReference>
<evidence type="ECO:0000256" key="3">
    <source>
        <dbReference type="ARBA" id="ARBA00012083"/>
    </source>
</evidence>
<dbReference type="InterPro" id="IPR011013">
    <property type="entry name" value="Gal_mutarotase_sf_dom"/>
</dbReference>
<accession>A0A8T0J528</accession>
<dbReference type="GO" id="GO:0030246">
    <property type="term" value="F:carbohydrate binding"/>
    <property type="evidence" value="ECO:0007669"/>
    <property type="project" value="InterPro"/>
</dbReference>
<evidence type="ECO:0000256" key="4">
    <source>
        <dbReference type="ARBA" id="ARBA00023235"/>
    </source>
</evidence>
<comment type="catalytic activity">
    <reaction evidence="1">
        <text>alpha-D-glucose 6-phosphate = beta-D-glucose 6-phosphate</text>
        <dbReference type="Rhea" id="RHEA:16249"/>
        <dbReference type="ChEBI" id="CHEBI:58225"/>
        <dbReference type="ChEBI" id="CHEBI:58247"/>
        <dbReference type="EC" id="5.1.3.15"/>
    </reaction>
</comment>
<organism evidence="5 6">
    <name type="scientific">Ceratodon purpureus</name>
    <name type="common">Fire moss</name>
    <name type="synonym">Dicranum purpureum</name>
    <dbReference type="NCBI Taxonomy" id="3225"/>
    <lineage>
        <taxon>Eukaryota</taxon>
        <taxon>Viridiplantae</taxon>
        <taxon>Streptophyta</taxon>
        <taxon>Embryophyta</taxon>
        <taxon>Bryophyta</taxon>
        <taxon>Bryophytina</taxon>
        <taxon>Bryopsida</taxon>
        <taxon>Dicranidae</taxon>
        <taxon>Pseudoditrichales</taxon>
        <taxon>Ditrichaceae</taxon>
        <taxon>Ceratodon</taxon>
    </lineage>
</organism>
<dbReference type="EMBL" id="CM026421">
    <property type="protein sequence ID" value="KAG0589873.1"/>
    <property type="molecule type" value="Genomic_DNA"/>
</dbReference>
<evidence type="ECO:0000256" key="2">
    <source>
        <dbReference type="ARBA" id="ARBA00005866"/>
    </source>
</evidence>
<evidence type="ECO:0000256" key="1">
    <source>
        <dbReference type="ARBA" id="ARBA00001096"/>
    </source>
</evidence>
<dbReference type="Gene3D" id="2.70.98.10">
    <property type="match status" value="1"/>
</dbReference>
<gene>
    <name evidence="5" type="ORF">KC19_1G055100</name>
</gene>
<dbReference type="GO" id="GO:0005737">
    <property type="term" value="C:cytoplasm"/>
    <property type="evidence" value="ECO:0007669"/>
    <property type="project" value="TreeGrafter"/>
</dbReference>
<dbReference type="PANTHER" id="PTHR11122:SF39">
    <property type="entry name" value="GLUCOSE-6-PHOSPHATE 1-EPIMERASE"/>
    <property type="match status" value="1"/>
</dbReference>
<protein>
    <recommendedName>
        <fullName evidence="3">glucose-6-phosphate 1-epimerase</fullName>
        <ecNumber evidence="3">5.1.3.15</ecNumber>
    </recommendedName>
</protein>
<dbReference type="InterPro" id="IPR025532">
    <property type="entry name" value="G6P_1-epimerase"/>
</dbReference>
<dbReference type="AlphaFoldDB" id="A0A8T0J528"/>
<keyword evidence="6" id="KW-1185">Reference proteome</keyword>
<dbReference type="InterPro" id="IPR014718">
    <property type="entry name" value="GH-type_carb-bd"/>
</dbReference>
<name>A0A8T0J528_CERPU</name>
<dbReference type="GO" id="GO:0047938">
    <property type="term" value="F:glucose-6-phosphate 1-epimerase activity"/>
    <property type="evidence" value="ECO:0007669"/>
    <property type="project" value="UniProtKB-EC"/>
</dbReference>
<evidence type="ECO:0000313" key="5">
    <source>
        <dbReference type="EMBL" id="KAG0589873.1"/>
    </source>
</evidence>